<accession>A0A0E9QDW1</accession>
<dbReference type="AlphaFoldDB" id="A0A0E9QDW1"/>
<sequence>MLCSESVLLPFSCIYQMPFALEFFCRCSPVQSLLHFQ</sequence>
<dbReference type="EMBL" id="GBXM01093608">
    <property type="protein sequence ID" value="JAH14969.1"/>
    <property type="molecule type" value="Transcribed_RNA"/>
</dbReference>
<proteinExistence type="predicted"/>
<reference evidence="1" key="1">
    <citation type="submission" date="2014-11" db="EMBL/GenBank/DDBJ databases">
        <authorList>
            <person name="Amaro Gonzalez C."/>
        </authorList>
    </citation>
    <scope>NUCLEOTIDE SEQUENCE</scope>
</reference>
<organism evidence="1">
    <name type="scientific">Anguilla anguilla</name>
    <name type="common">European freshwater eel</name>
    <name type="synonym">Muraena anguilla</name>
    <dbReference type="NCBI Taxonomy" id="7936"/>
    <lineage>
        <taxon>Eukaryota</taxon>
        <taxon>Metazoa</taxon>
        <taxon>Chordata</taxon>
        <taxon>Craniata</taxon>
        <taxon>Vertebrata</taxon>
        <taxon>Euteleostomi</taxon>
        <taxon>Actinopterygii</taxon>
        <taxon>Neopterygii</taxon>
        <taxon>Teleostei</taxon>
        <taxon>Anguilliformes</taxon>
        <taxon>Anguillidae</taxon>
        <taxon>Anguilla</taxon>
    </lineage>
</organism>
<protein>
    <submittedName>
        <fullName evidence="1">Uncharacterized protein</fullName>
    </submittedName>
</protein>
<name>A0A0E9QDW1_ANGAN</name>
<evidence type="ECO:0000313" key="1">
    <source>
        <dbReference type="EMBL" id="JAH14969.1"/>
    </source>
</evidence>
<reference evidence="1" key="2">
    <citation type="journal article" date="2015" name="Fish Shellfish Immunol.">
        <title>Early steps in the European eel (Anguilla anguilla)-Vibrio vulnificus interaction in the gills: Role of the RtxA13 toxin.</title>
        <authorList>
            <person name="Callol A."/>
            <person name="Pajuelo D."/>
            <person name="Ebbesson L."/>
            <person name="Teles M."/>
            <person name="MacKenzie S."/>
            <person name="Amaro C."/>
        </authorList>
    </citation>
    <scope>NUCLEOTIDE SEQUENCE</scope>
</reference>